<organism evidence="2 3">
    <name type="scientific">Mycena rosella</name>
    <name type="common">Pink bonnet</name>
    <name type="synonym">Agaricus rosellus</name>
    <dbReference type="NCBI Taxonomy" id="1033263"/>
    <lineage>
        <taxon>Eukaryota</taxon>
        <taxon>Fungi</taxon>
        <taxon>Dikarya</taxon>
        <taxon>Basidiomycota</taxon>
        <taxon>Agaricomycotina</taxon>
        <taxon>Agaricomycetes</taxon>
        <taxon>Agaricomycetidae</taxon>
        <taxon>Agaricales</taxon>
        <taxon>Marasmiineae</taxon>
        <taxon>Mycenaceae</taxon>
        <taxon>Mycena</taxon>
    </lineage>
</organism>
<dbReference type="AlphaFoldDB" id="A0AAD7C9V5"/>
<proteinExistence type="predicted"/>
<evidence type="ECO:0000256" key="1">
    <source>
        <dbReference type="SAM" id="MobiDB-lite"/>
    </source>
</evidence>
<feature type="compositionally biased region" description="Pro residues" evidence="1">
    <location>
        <begin position="96"/>
        <end position="112"/>
    </location>
</feature>
<feature type="region of interest" description="Disordered" evidence="1">
    <location>
        <begin position="90"/>
        <end position="112"/>
    </location>
</feature>
<accession>A0AAD7C9V5</accession>
<reference evidence="2" key="1">
    <citation type="submission" date="2023-03" db="EMBL/GenBank/DDBJ databases">
        <title>Massive genome expansion in bonnet fungi (Mycena s.s.) driven by repeated elements and novel gene families across ecological guilds.</title>
        <authorList>
            <consortium name="Lawrence Berkeley National Laboratory"/>
            <person name="Harder C.B."/>
            <person name="Miyauchi S."/>
            <person name="Viragh M."/>
            <person name="Kuo A."/>
            <person name="Thoen E."/>
            <person name="Andreopoulos B."/>
            <person name="Lu D."/>
            <person name="Skrede I."/>
            <person name="Drula E."/>
            <person name="Henrissat B."/>
            <person name="Morin E."/>
            <person name="Kohler A."/>
            <person name="Barry K."/>
            <person name="LaButti K."/>
            <person name="Morin E."/>
            <person name="Salamov A."/>
            <person name="Lipzen A."/>
            <person name="Mereny Z."/>
            <person name="Hegedus B."/>
            <person name="Baldrian P."/>
            <person name="Stursova M."/>
            <person name="Weitz H."/>
            <person name="Taylor A."/>
            <person name="Grigoriev I.V."/>
            <person name="Nagy L.G."/>
            <person name="Martin F."/>
            <person name="Kauserud H."/>
        </authorList>
    </citation>
    <scope>NUCLEOTIDE SEQUENCE</scope>
    <source>
        <strain evidence="2">CBHHK067</strain>
    </source>
</reference>
<dbReference type="Proteomes" id="UP001221757">
    <property type="component" value="Unassembled WGS sequence"/>
</dbReference>
<keyword evidence="3" id="KW-1185">Reference proteome</keyword>
<dbReference type="EMBL" id="JARKIE010000405">
    <property type="protein sequence ID" value="KAJ7643277.1"/>
    <property type="molecule type" value="Genomic_DNA"/>
</dbReference>
<comment type="caution">
    <text evidence="2">The sequence shown here is derived from an EMBL/GenBank/DDBJ whole genome shotgun (WGS) entry which is preliminary data.</text>
</comment>
<feature type="compositionally biased region" description="Basic and acidic residues" evidence="1">
    <location>
        <begin position="22"/>
        <end position="41"/>
    </location>
</feature>
<name>A0AAD7C9V5_MYCRO</name>
<protein>
    <submittedName>
        <fullName evidence="2">Uncharacterized protein</fullName>
    </submittedName>
</protein>
<gene>
    <name evidence="2" type="ORF">B0H17DRAFT_1216144</name>
</gene>
<feature type="region of interest" description="Disordered" evidence="1">
    <location>
        <begin position="14"/>
        <end position="55"/>
    </location>
</feature>
<evidence type="ECO:0000313" key="2">
    <source>
        <dbReference type="EMBL" id="KAJ7643277.1"/>
    </source>
</evidence>
<evidence type="ECO:0000313" key="3">
    <source>
        <dbReference type="Proteomes" id="UP001221757"/>
    </source>
</evidence>
<sequence length="112" mass="12162">MLDLEELVNMAEEQVSEQLTDEEIKNADQEKCAGEQDREVNGGDDDYVDKDPRPTRGEVLQASAILRRYVKESGDTFAQQMETILGSIAGAALSGTPPPHTPQLRSAPPPPG</sequence>